<accession>A0A369JCX7</accession>
<keyword evidence="2" id="KW-1185">Reference proteome</keyword>
<organism evidence="1 2">
    <name type="scientific">Hypsizygus marmoreus</name>
    <name type="common">White beech mushroom</name>
    <name type="synonym">Agaricus marmoreus</name>
    <dbReference type="NCBI Taxonomy" id="39966"/>
    <lineage>
        <taxon>Eukaryota</taxon>
        <taxon>Fungi</taxon>
        <taxon>Dikarya</taxon>
        <taxon>Basidiomycota</taxon>
        <taxon>Agaricomycotina</taxon>
        <taxon>Agaricomycetes</taxon>
        <taxon>Agaricomycetidae</taxon>
        <taxon>Agaricales</taxon>
        <taxon>Tricholomatineae</taxon>
        <taxon>Lyophyllaceae</taxon>
        <taxon>Hypsizygus</taxon>
    </lineage>
</organism>
<sequence>MERVFRTGEMYCTGSSNLSFHPEHVRARQRLLKNGSSTIRRSSTYIRHYNFQPTIGPSFFSTGGKCFRTGKMYRSRLRSIRNTFATSMTTENGLITIRRTTRLLRTFLPSASHRPHPPTTNIDTINGHARALQSNPSHIHDLRTPRRWETHERLTTRVEDVSNQVILGNYGRHREGTQDGSDTVLRIARPQVEQQAESSGSNERSGWRFSDARGNIPHVYVPSQCIDRAWGTVYLRGTGASVKKGRKFVDSDDVLSGIVCGVSRTDSCLMHRLSTCHSTHTVFRTPKMALTMDTGVRFLHSTWHGLPRDNVEVTAPSKRLKVDTGYSRSFVVTVHHHTTYLEGAFAGSRLNVSSRFLYPRLYAESH</sequence>
<protein>
    <submittedName>
        <fullName evidence="1">Uncharacterized protein</fullName>
    </submittedName>
</protein>
<dbReference type="InParanoid" id="A0A369JCX7"/>
<reference evidence="1" key="1">
    <citation type="submission" date="2018-04" db="EMBL/GenBank/DDBJ databases">
        <title>Whole genome sequencing of Hypsizygus marmoreus.</title>
        <authorList>
            <person name="Choi I.-G."/>
            <person name="Min B."/>
            <person name="Kim J.-G."/>
            <person name="Kim S."/>
            <person name="Oh Y.-L."/>
            <person name="Kong W.-S."/>
            <person name="Park H."/>
            <person name="Jeong J."/>
            <person name="Song E.-S."/>
        </authorList>
    </citation>
    <scope>NUCLEOTIDE SEQUENCE [LARGE SCALE GENOMIC DNA]</scope>
    <source>
        <strain evidence="1">51987-8</strain>
    </source>
</reference>
<gene>
    <name evidence="1" type="ORF">Hypma_014190</name>
</gene>
<evidence type="ECO:0000313" key="2">
    <source>
        <dbReference type="Proteomes" id="UP000076154"/>
    </source>
</evidence>
<proteinExistence type="predicted"/>
<dbReference type="Proteomes" id="UP000076154">
    <property type="component" value="Unassembled WGS sequence"/>
</dbReference>
<evidence type="ECO:0000313" key="1">
    <source>
        <dbReference type="EMBL" id="RDB19182.1"/>
    </source>
</evidence>
<name>A0A369JCX7_HYPMA</name>
<dbReference type="AlphaFoldDB" id="A0A369JCX7"/>
<comment type="caution">
    <text evidence="1">The sequence shown here is derived from an EMBL/GenBank/DDBJ whole genome shotgun (WGS) entry which is preliminary data.</text>
</comment>
<dbReference type="EMBL" id="LUEZ02000081">
    <property type="protein sequence ID" value="RDB19182.1"/>
    <property type="molecule type" value="Genomic_DNA"/>
</dbReference>